<name>A0ABQ4BCE9_9ACTN</name>
<evidence type="ECO:0000256" key="1">
    <source>
        <dbReference type="SAM" id="MobiDB-lite"/>
    </source>
</evidence>
<gene>
    <name evidence="2" type="ORF">Apa02nite_044350</name>
</gene>
<evidence type="ECO:0000313" key="2">
    <source>
        <dbReference type="EMBL" id="GIE68327.1"/>
    </source>
</evidence>
<dbReference type="EMBL" id="BOMS01000058">
    <property type="protein sequence ID" value="GIE68327.1"/>
    <property type="molecule type" value="Genomic_DNA"/>
</dbReference>
<sequence>MAPADQPEATAKLAVRLGTLVEAAGLTGTDGLADADADADTDADTEGEGDGEGEGDVVNWIGDIPGTPPGIVVGPVETAAGSVVSGSGSGPVARWAVTPHPAVASTAPATAARTIRRCLMR</sequence>
<accession>A0ABQ4BCE9</accession>
<dbReference type="Proteomes" id="UP000624709">
    <property type="component" value="Unassembled WGS sequence"/>
</dbReference>
<organism evidence="2 3">
    <name type="scientific">Actinoplanes palleronii</name>
    <dbReference type="NCBI Taxonomy" id="113570"/>
    <lineage>
        <taxon>Bacteria</taxon>
        <taxon>Bacillati</taxon>
        <taxon>Actinomycetota</taxon>
        <taxon>Actinomycetes</taxon>
        <taxon>Micromonosporales</taxon>
        <taxon>Micromonosporaceae</taxon>
        <taxon>Actinoplanes</taxon>
    </lineage>
</organism>
<dbReference type="RefSeq" id="WP_203826680.1">
    <property type="nucleotide sequence ID" value="NZ_BAAATY010000012.1"/>
</dbReference>
<evidence type="ECO:0000313" key="3">
    <source>
        <dbReference type="Proteomes" id="UP000624709"/>
    </source>
</evidence>
<feature type="region of interest" description="Disordered" evidence="1">
    <location>
        <begin position="26"/>
        <end position="56"/>
    </location>
</feature>
<keyword evidence="3" id="KW-1185">Reference proteome</keyword>
<feature type="compositionally biased region" description="Acidic residues" evidence="1">
    <location>
        <begin position="33"/>
        <end position="55"/>
    </location>
</feature>
<protein>
    <submittedName>
        <fullName evidence="2">Uncharacterized protein</fullName>
    </submittedName>
</protein>
<proteinExistence type="predicted"/>
<comment type="caution">
    <text evidence="2">The sequence shown here is derived from an EMBL/GenBank/DDBJ whole genome shotgun (WGS) entry which is preliminary data.</text>
</comment>
<reference evidence="2 3" key="1">
    <citation type="submission" date="2021-01" db="EMBL/GenBank/DDBJ databases">
        <title>Whole genome shotgun sequence of Actinoplanes palleronii NBRC 14916.</title>
        <authorList>
            <person name="Komaki H."/>
            <person name="Tamura T."/>
        </authorList>
    </citation>
    <scope>NUCLEOTIDE SEQUENCE [LARGE SCALE GENOMIC DNA]</scope>
    <source>
        <strain evidence="2 3">NBRC 14916</strain>
    </source>
</reference>